<evidence type="ECO:0000313" key="8">
    <source>
        <dbReference type="Proteomes" id="UP000076796"/>
    </source>
</evidence>
<feature type="domain" description="Response regulatory" evidence="6">
    <location>
        <begin position="3"/>
        <end position="120"/>
    </location>
</feature>
<dbReference type="EMBL" id="LWMH01000001">
    <property type="protein sequence ID" value="KZS47018.1"/>
    <property type="molecule type" value="Genomic_DNA"/>
</dbReference>
<keyword evidence="4" id="KW-0597">Phosphoprotein</keyword>
<name>A0A163K651_9BACL</name>
<dbReference type="Gene3D" id="1.10.10.60">
    <property type="entry name" value="Homeodomain-like"/>
    <property type="match status" value="2"/>
</dbReference>
<evidence type="ECO:0000256" key="1">
    <source>
        <dbReference type="ARBA" id="ARBA00023015"/>
    </source>
</evidence>
<dbReference type="Pfam" id="PF00072">
    <property type="entry name" value="Response_reg"/>
    <property type="match status" value="1"/>
</dbReference>
<dbReference type="InterPro" id="IPR001789">
    <property type="entry name" value="Sig_transdc_resp-reg_receiver"/>
</dbReference>
<dbReference type="Gene3D" id="3.40.50.2300">
    <property type="match status" value="1"/>
</dbReference>
<evidence type="ECO:0000313" key="7">
    <source>
        <dbReference type="EMBL" id="KZS47018.1"/>
    </source>
</evidence>
<dbReference type="InterPro" id="IPR009057">
    <property type="entry name" value="Homeodomain-like_sf"/>
</dbReference>
<dbReference type="Proteomes" id="UP000076796">
    <property type="component" value="Unassembled WGS sequence"/>
</dbReference>
<dbReference type="InterPro" id="IPR018062">
    <property type="entry name" value="HTH_AraC-typ_CS"/>
</dbReference>
<protein>
    <submittedName>
        <fullName evidence="7">DNA-binding response regulator</fullName>
    </submittedName>
</protein>
<dbReference type="Pfam" id="PF12833">
    <property type="entry name" value="HTH_18"/>
    <property type="match status" value="1"/>
</dbReference>
<sequence>MYNVMLVDDDYPVIELLSETISWNELGLNLMGSYENGMSAWEHARTQPPDILITDIGMPKMNGLELSARIKEVKADVRIAILSCHNEFQYAQQAMRLNVQDYLLKDTLDPEELAQLLRRFKQAMDEEVQKGWERSRMIHLVDESRELRKEQSFKNFIHQPLLSPEKWQHELSEYGVLRPGHHCLPVIGYLEDARDIKHRFASNQTLHFALSNVLREVLDDLNPDAVHVGYDAKTSLLLFSYAPGLKNNIYDEVAACLQGVRATLTRVLRIRMSFLVGSGCASPEGLKLGLNELLACEHQRFYLEPGEVSRSLGSREKPGLGRASDPFVHYEQASSELRESLLSKDAFDAVRDTAARWIAWIQENRFAPELVKDWILKLLLDMKLRLHLLQSLSPAYTADALHKEIMDMDSLNELRSWLYAHLESTAQALGGGFGGSRRSEVADACKYVSLRLDRRITLDEVAGSLHLNPSYFSRLFKKETGITFIEYVTRMKMERAKDQLRQTDRTVGEICESLAYDNVSYFSKIFKAYAGVTPIEYRSG</sequence>
<reference evidence="7" key="1">
    <citation type="journal article" date="2016" name="Genome Announc.">
        <title>Draft genomes of two strains of Paenibacillus glucanolyticus with capability to degrade lignocellulose.</title>
        <authorList>
            <person name="Mathews S.L."/>
            <person name="Pawlak J."/>
            <person name="Grunden A.M."/>
        </authorList>
    </citation>
    <scope>NUCLEOTIDE SEQUENCE [LARGE SCALE GENOMIC DNA]</scope>
    <source>
        <strain evidence="7">SLM1</strain>
    </source>
</reference>
<gene>
    <name evidence="7" type="ORF">AWU65_14335</name>
</gene>
<comment type="caution">
    <text evidence="7">The sequence shown here is derived from an EMBL/GenBank/DDBJ whole genome shotgun (WGS) entry which is preliminary data.</text>
</comment>
<dbReference type="STRING" id="59843.A3958_13915"/>
<dbReference type="InterPro" id="IPR011006">
    <property type="entry name" value="CheY-like_superfamily"/>
</dbReference>
<dbReference type="InterPro" id="IPR018060">
    <property type="entry name" value="HTH_AraC"/>
</dbReference>
<evidence type="ECO:0000259" key="5">
    <source>
        <dbReference type="PROSITE" id="PS01124"/>
    </source>
</evidence>
<evidence type="ECO:0000256" key="4">
    <source>
        <dbReference type="PROSITE-ProRule" id="PRU00169"/>
    </source>
</evidence>
<dbReference type="GO" id="GO:0043565">
    <property type="term" value="F:sequence-specific DNA binding"/>
    <property type="evidence" value="ECO:0007669"/>
    <property type="project" value="InterPro"/>
</dbReference>
<feature type="domain" description="HTH araC/xylS-type" evidence="5">
    <location>
        <begin position="442"/>
        <end position="540"/>
    </location>
</feature>
<keyword evidence="2 7" id="KW-0238">DNA-binding</keyword>
<dbReference type="PROSITE" id="PS50110">
    <property type="entry name" value="RESPONSE_REGULATORY"/>
    <property type="match status" value="1"/>
</dbReference>
<dbReference type="RefSeq" id="WP_063478604.1">
    <property type="nucleotide sequence ID" value="NZ_CP147845.1"/>
</dbReference>
<dbReference type="SUPFAM" id="SSF52172">
    <property type="entry name" value="CheY-like"/>
    <property type="match status" value="1"/>
</dbReference>
<dbReference type="PROSITE" id="PS01124">
    <property type="entry name" value="HTH_ARAC_FAMILY_2"/>
    <property type="match status" value="1"/>
</dbReference>
<dbReference type="PANTHER" id="PTHR43280:SF10">
    <property type="entry name" value="REGULATORY PROTEIN POCR"/>
    <property type="match status" value="1"/>
</dbReference>
<dbReference type="CDD" id="cd17536">
    <property type="entry name" value="REC_YesN-like"/>
    <property type="match status" value="1"/>
</dbReference>
<dbReference type="PROSITE" id="PS00041">
    <property type="entry name" value="HTH_ARAC_FAMILY_1"/>
    <property type="match status" value="1"/>
</dbReference>
<keyword evidence="8" id="KW-1185">Reference proteome</keyword>
<dbReference type="GeneID" id="97557604"/>
<dbReference type="OrthoDB" id="342399at2"/>
<proteinExistence type="predicted"/>
<feature type="modified residue" description="4-aspartylphosphate" evidence="4">
    <location>
        <position position="55"/>
    </location>
</feature>
<dbReference type="SMART" id="SM00448">
    <property type="entry name" value="REC"/>
    <property type="match status" value="1"/>
</dbReference>
<accession>A0A163K651</accession>
<dbReference type="AlphaFoldDB" id="A0A163K651"/>
<evidence type="ECO:0000259" key="6">
    <source>
        <dbReference type="PROSITE" id="PS50110"/>
    </source>
</evidence>
<keyword evidence="1" id="KW-0805">Transcription regulation</keyword>
<dbReference type="GO" id="GO:0003700">
    <property type="term" value="F:DNA-binding transcription factor activity"/>
    <property type="evidence" value="ECO:0007669"/>
    <property type="project" value="InterPro"/>
</dbReference>
<dbReference type="PANTHER" id="PTHR43280">
    <property type="entry name" value="ARAC-FAMILY TRANSCRIPTIONAL REGULATOR"/>
    <property type="match status" value="1"/>
</dbReference>
<evidence type="ECO:0000256" key="2">
    <source>
        <dbReference type="ARBA" id="ARBA00023125"/>
    </source>
</evidence>
<keyword evidence="3" id="KW-0804">Transcription</keyword>
<dbReference type="SUPFAM" id="SSF46689">
    <property type="entry name" value="Homeodomain-like"/>
    <property type="match status" value="2"/>
</dbReference>
<organism evidence="7 8">
    <name type="scientific">Paenibacillus glucanolyticus</name>
    <dbReference type="NCBI Taxonomy" id="59843"/>
    <lineage>
        <taxon>Bacteria</taxon>
        <taxon>Bacillati</taxon>
        <taxon>Bacillota</taxon>
        <taxon>Bacilli</taxon>
        <taxon>Bacillales</taxon>
        <taxon>Paenibacillaceae</taxon>
        <taxon>Paenibacillus</taxon>
    </lineage>
</organism>
<dbReference type="GO" id="GO:0000160">
    <property type="term" value="P:phosphorelay signal transduction system"/>
    <property type="evidence" value="ECO:0007669"/>
    <property type="project" value="InterPro"/>
</dbReference>
<dbReference type="SMART" id="SM00342">
    <property type="entry name" value="HTH_ARAC"/>
    <property type="match status" value="1"/>
</dbReference>
<evidence type="ECO:0000256" key="3">
    <source>
        <dbReference type="ARBA" id="ARBA00023163"/>
    </source>
</evidence>